<evidence type="ECO:0000313" key="2">
    <source>
        <dbReference type="Proteomes" id="UP000186601"/>
    </source>
</evidence>
<dbReference type="EMBL" id="MLYV02000367">
    <property type="protein sequence ID" value="PSS05545.1"/>
    <property type="molecule type" value="Genomic_DNA"/>
</dbReference>
<gene>
    <name evidence="1" type="ORF">PHLCEN_2v3747</name>
</gene>
<dbReference type="AlphaFoldDB" id="A0A2R6QBQ5"/>
<protein>
    <submittedName>
        <fullName evidence="1">Uncharacterized protein</fullName>
    </submittedName>
</protein>
<evidence type="ECO:0000313" key="1">
    <source>
        <dbReference type="EMBL" id="PSS05545.1"/>
    </source>
</evidence>
<comment type="caution">
    <text evidence="1">The sequence shown here is derived from an EMBL/GenBank/DDBJ whole genome shotgun (WGS) entry which is preliminary data.</text>
</comment>
<proteinExistence type="predicted"/>
<reference evidence="1 2" key="1">
    <citation type="submission" date="2018-02" db="EMBL/GenBank/DDBJ databases">
        <title>Genome sequence of the basidiomycete white-rot fungus Phlebia centrifuga.</title>
        <authorList>
            <person name="Granchi Z."/>
            <person name="Peng M."/>
            <person name="de Vries R.P."/>
            <person name="Hilden K."/>
            <person name="Makela M.R."/>
            <person name="Grigoriev I."/>
            <person name="Riley R."/>
        </authorList>
    </citation>
    <scope>NUCLEOTIDE SEQUENCE [LARGE SCALE GENOMIC DNA]</scope>
    <source>
        <strain evidence="1 2">FBCC195</strain>
    </source>
</reference>
<name>A0A2R6QBQ5_9APHY</name>
<dbReference type="Proteomes" id="UP000186601">
    <property type="component" value="Unassembled WGS sequence"/>
</dbReference>
<keyword evidence="2" id="KW-1185">Reference proteome</keyword>
<organism evidence="1 2">
    <name type="scientific">Hermanssonia centrifuga</name>
    <dbReference type="NCBI Taxonomy" id="98765"/>
    <lineage>
        <taxon>Eukaryota</taxon>
        <taxon>Fungi</taxon>
        <taxon>Dikarya</taxon>
        <taxon>Basidiomycota</taxon>
        <taxon>Agaricomycotina</taxon>
        <taxon>Agaricomycetes</taxon>
        <taxon>Polyporales</taxon>
        <taxon>Meruliaceae</taxon>
        <taxon>Hermanssonia</taxon>
    </lineage>
</organism>
<accession>A0A2R6QBQ5</accession>
<sequence>MVQQSPHSQSSPMRYCDHRYLTKKYWFPIPAYEDRLLEPPGGEASRIFASPGTIQWILVGIAIPLHGGEFEASCDGLCTKARYPAPTTATVAVQSPTNYLEKISIRSSSHTARVQNLDLAKTTTPSVEVT</sequence>